<reference evidence="1 2" key="1">
    <citation type="submission" date="2017-05" db="EMBL/GenBank/DDBJ databases">
        <authorList>
            <person name="Varghese N."/>
            <person name="Submissions S."/>
        </authorList>
    </citation>
    <scope>NUCLEOTIDE SEQUENCE [LARGE SCALE GENOMIC DNA]</scope>
    <source>
        <strain evidence="1 2">MACB1020</strain>
    </source>
</reference>
<dbReference type="RefSeq" id="WP_015909008.1">
    <property type="nucleotide sequence ID" value="NZ_FUZJ01000001.1"/>
</dbReference>
<sequence>MQQKSLLEKLSSIRFRQYVLQEEGLNSWWDFRMPIEDDYTTLFELIKSIKSARLVFKALMACKRYFRIIPSKKGLCLVYRFSILSTAKNPELPVDINQPTEIIEYNGIKWFVEEFGSLIVIGEVNINKVKRIVEKLEENWKKRYPKIREKEIKKYIDIIKNENIEEMRRIWDAFVDVVNGD</sequence>
<evidence type="ECO:0000313" key="1">
    <source>
        <dbReference type="EMBL" id="SMR91233.1"/>
    </source>
</evidence>
<organism evidence="1 2">
    <name type="scientific">Caldicellulosiruptor bescii</name>
    <name type="common">Anaerocellum thermophilum</name>
    <dbReference type="NCBI Taxonomy" id="31899"/>
    <lineage>
        <taxon>Bacteria</taxon>
        <taxon>Bacillati</taxon>
        <taxon>Bacillota</taxon>
        <taxon>Bacillota incertae sedis</taxon>
        <taxon>Caldicellulosiruptorales</taxon>
        <taxon>Caldicellulosiruptoraceae</taxon>
        <taxon>Caldicellulosiruptor</taxon>
    </lineage>
</organism>
<evidence type="ECO:0000313" key="2">
    <source>
        <dbReference type="Proteomes" id="UP000196803"/>
    </source>
</evidence>
<dbReference type="Proteomes" id="UP000196803">
    <property type="component" value="Unassembled WGS sequence"/>
</dbReference>
<protein>
    <submittedName>
        <fullName evidence="1">Uncharacterized protein</fullName>
    </submittedName>
</protein>
<comment type="caution">
    <text evidence="1">The sequence shown here is derived from an EMBL/GenBank/DDBJ whole genome shotgun (WGS) entry which is preliminary data.</text>
</comment>
<accession>A0ABY1S5A8</accession>
<dbReference type="EMBL" id="FXXC01000001">
    <property type="protein sequence ID" value="SMR91233.1"/>
    <property type="molecule type" value="Genomic_DNA"/>
</dbReference>
<keyword evidence="2" id="KW-1185">Reference proteome</keyword>
<proteinExistence type="predicted"/>
<name>A0ABY1S5A8_CALBS</name>
<gene>
    <name evidence="1" type="ORF">SAMN05216240_0322</name>
</gene>
<dbReference type="GeneID" id="31774066"/>